<name>A0A0M2UTD9_9BACT</name>
<dbReference type="SUPFAM" id="SSF53448">
    <property type="entry name" value="Nucleotide-diphospho-sugar transferases"/>
    <property type="match status" value="1"/>
</dbReference>
<evidence type="ECO:0000313" key="3">
    <source>
        <dbReference type="Proteomes" id="UP000034954"/>
    </source>
</evidence>
<proteinExistence type="predicted"/>
<dbReference type="Proteomes" id="UP000034954">
    <property type="component" value="Unassembled WGS sequence"/>
</dbReference>
<dbReference type="CDD" id="cd04179">
    <property type="entry name" value="DPM_DPG-synthase_like"/>
    <property type="match status" value="1"/>
</dbReference>
<dbReference type="Pfam" id="PF00535">
    <property type="entry name" value="Glycos_transf_2"/>
    <property type="match status" value="1"/>
</dbReference>
<comment type="caution">
    <text evidence="2">The sequence shown here is derived from an EMBL/GenBank/DDBJ whole genome shotgun (WGS) entry which is preliminary data.</text>
</comment>
<protein>
    <submittedName>
        <fullName evidence="2">Dolichyl-phosphate mannose synthase</fullName>
    </submittedName>
</protein>
<reference evidence="2 3" key="1">
    <citation type="journal article" date="2013" name="BMC Microbiol.">
        <title>Identification of the type II cytochrome c maturation pathway in anammox bacteria by comparative genomics.</title>
        <authorList>
            <person name="Ferousi C."/>
            <person name="Speth D.R."/>
            <person name="Reimann J."/>
            <person name="Op den Camp H.J."/>
            <person name="Allen J.W."/>
            <person name="Keltjens J.T."/>
            <person name="Jetten M.S."/>
        </authorList>
    </citation>
    <scope>NUCLEOTIDE SEQUENCE [LARGE SCALE GENOMIC DNA]</scope>
    <source>
        <strain evidence="2">RU1</strain>
    </source>
</reference>
<accession>A0A0M2UTD9</accession>
<dbReference type="InterPro" id="IPR001173">
    <property type="entry name" value="Glyco_trans_2-like"/>
</dbReference>
<dbReference type="PANTHER" id="PTHR48090">
    <property type="entry name" value="UNDECAPRENYL-PHOSPHATE 4-DEOXY-4-FORMAMIDO-L-ARABINOSE TRANSFERASE-RELATED"/>
    <property type="match status" value="1"/>
</dbReference>
<keyword evidence="3" id="KW-1185">Reference proteome</keyword>
<dbReference type="Gene3D" id="3.90.550.10">
    <property type="entry name" value="Spore Coat Polysaccharide Biosynthesis Protein SpsA, Chain A"/>
    <property type="match status" value="1"/>
</dbReference>
<dbReference type="InterPro" id="IPR029044">
    <property type="entry name" value="Nucleotide-diphossugar_trans"/>
</dbReference>
<dbReference type="AlphaFoldDB" id="A0A0M2UTD9"/>
<dbReference type="EMBL" id="LAQJ01000231">
    <property type="protein sequence ID" value="KKO18880.1"/>
    <property type="molecule type" value="Genomic_DNA"/>
</dbReference>
<feature type="domain" description="Glycosyltransferase 2-like" evidence="1">
    <location>
        <begin position="8"/>
        <end position="165"/>
    </location>
</feature>
<dbReference type="InterPro" id="IPR050256">
    <property type="entry name" value="Glycosyltransferase_2"/>
</dbReference>
<evidence type="ECO:0000259" key="1">
    <source>
        <dbReference type="Pfam" id="PF00535"/>
    </source>
</evidence>
<gene>
    <name evidence="2" type="ORF">BROFUL_02426</name>
</gene>
<organism evidence="2 3">
    <name type="scientific">Candidatus Brocadia fulgida</name>
    <dbReference type="NCBI Taxonomy" id="380242"/>
    <lineage>
        <taxon>Bacteria</taxon>
        <taxon>Pseudomonadati</taxon>
        <taxon>Planctomycetota</taxon>
        <taxon>Candidatus Brocadiia</taxon>
        <taxon>Candidatus Brocadiales</taxon>
        <taxon>Candidatus Brocadiaceae</taxon>
        <taxon>Candidatus Brocadia</taxon>
    </lineage>
</organism>
<sequence length="249" mass="29286">MYRKKILIAIPVFNESAVFHIVQQVKYFDLDVLVIDDGSTGRLQRELAKVENIRMIVHSRNLGYGKAIINAFQYAIRNHYDYLLTIDGDGQHDPMEIRGFLQEIPFYSFDILSGSRYFFSREADKDAPRERYIINRKITAILNRITGFHLTDSFCGFKAYKVEKIKLLHLTEYGYGMPLQLWMQAWKAGLLIREIPVKLIYKDPTKRFHGILENPDTRMQYYKTIIRKELAGTAYHNARESRTQKTVRH</sequence>
<evidence type="ECO:0000313" key="2">
    <source>
        <dbReference type="EMBL" id="KKO18880.1"/>
    </source>
</evidence>